<dbReference type="Proteomes" id="UP000003053">
    <property type="component" value="Unassembled WGS sequence"/>
</dbReference>
<keyword evidence="11" id="KW-0902">Two-component regulatory system</keyword>
<dbReference type="InterPro" id="IPR035965">
    <property type="entry name" value="PAS-like_dom_sf"/>
</dbReference>
<dbReference type="GO" id="GO:0030295">
    <property type="term" value="F:protein kinase activator activity"/>
    <property type="evidence" value="ECO:0007669"/>
    <property type="project" value="TreeGrafter"/>
</dbReference>
<evidence type="ECO:0000256" key="11">
    <source>
        <dbReference type="ARBA" id="ARBA00023012"/>
    </source>
</evidence>
<feature type="coiled-coil region" evidence="13">
    <location>
        <begin position="141"/>
        <end position="218"/>
    </location>
</feature>
<dbReference type="Pfam" id="PF00989">
    <property type="entry name" value="PAS"/>
    <property type="match status" value="1"/>
</dbReference>
<dbReference type="PANTHER" id="PTHR42878:SF7">
    <property type="entry name" value="SENSOR HISTIDINE KINASE GLRK"/>
    <property type="match status" value="1"/>
</dbReference>
<dbReference type="GO" id="GO:0000156">
    <property type="term" value="F:phosphorelay response regulator activity"/>
    <property type="evidence" value="ECO:0007669"/>
    <property type="project" value="TreeGrafter"/>
</dbReference>
<dbReference type="Pfam" id="PF00512">
    <property type="entry name" value="HisKA"/>
    <property type="match status" value="1"/>
</dbReference>
<dbReference type="GO" id="GO:0016020">
    <property type="term" value="C:membrane"/>
    <property type="evidence" value="ECO:0007669"/>
    <property type="project" value="UniProtKB-SubCell"/>
</dbReference>
<dbReference type="CDD" id="cd00130">
    <property type="entry name" value="PAS"/>
    <property type="match status" value="2"/>
</dbReference>
<dbReference type="eggNOG" id="COG2205">
    <property type="taxonomic scope" value="Bacteria"/>
</dbReference>
<keyword evidence="6" id="KW-0812">Transmembrane</keyword>
<comment type="catalytic activity">
    <reaction evidence="1">
        <text>ATP + protein L-histidine = ADP + protein N-phospho-L-histidine.</text>
        <dbReference type="EC" id="2.7.13.3"/>
    </reaction>
</comment>
<feature type="coiled-coil region" evidence="13">
    <location>
        <begin position="423"/>
        <end position="457"/>
    </location>
</feature>
<dbReference type="InterPro" id="IPR013767">
    <property type="entry name" value="PAS_fold"/>
</dbReference>
<dbReference type="InterPro" id="IPR005467">
    <property type="entry name" value="His_kinase_dom"/>
</dbReference>
<evidence type="ECO:0000256" key="12">
    <source>
        <dbReference type="ARBA" id="ARBA00023136"/>
    </source>
</evidence>
<dbReference type="InterPro" id="IPR004358">
    <property type="entry name" value="Sig_transdc_His_kin-like_C"/>
</dbReference>
<keyword evidence="10" id="KW-1133">Transmembrane helix</keyword>
<keyword evidence="13" id="KW-0175">Coiled coil</keyword>
<feature type="domain" description="PAS" evidence="15">
    <location>
        <begin position="225"/>
        <end position="264"/>
    </location>
</feature>
<dbReference type="InterPro" id="IPR036097">
    <property type="entry name" value="HisK_dim/P_sf"/>
</dbReference>
<dbReference type="EC" id="2.7.13.3" evidence="3"/>
<evidence type="ECO:0000256" key="2">
    <source>
        <dbReference type="ARBA" id="ARBA00004141"/>
    </source>
</evidence>
<keyword evidence="12" id="KW-0472">Membrane</keyword>
<dbReference type="InterPro" id="IPR003594">
    <property type="entry name" value="HATPase_dom"/>
</dbReference>
<reference evidence="17 18" key="1">
    <citation type="submission" date="2006-02" db="EMBL/GenBank/DDBJ databases">
        <authorList>
            <person name="Murray A."/>
            <person name="Staley J."/>
            <person name="Ferriera S."/>
            <person name="Johnson J."/>
            <person name="Kravitz S."/>
            <person name="Halpern A."/>
            <person name="Remington K."/>
            <person name="Beeson K."/>
            <person name="Tran B."/>
            <person name="Rogers Y.-H."/>
            <person name="Friedman R."/>
            <person name="Venter J.C."/>
        </authorList>
    </citation>
    <scope>NUCLEOTIDE SEQUENCE [LARGE SCALE GENOMIC DNA]</scope>
    <source>
        <strain evidence="17 18">23-P</strain>
    </source>
</reference>
<dbReference type="InterPro" id="IPR036890">
    <property type="entry name" value="HATPase_C_sf"/>
</dbReference>
<dbReference type="Gene3D" id="3.30.450.20">
    <property type="entry name" value="PAS domain"/>
    <property type="match status" value="2"/>
</dbReference>
<dbReference type="GO" id="GO:0006355">
    <property type="term" value="P:regulation of DNA-templated transcription"/>
    <property type="evidence" value="ECO:0007669"/>
    <property type="project" value="InterPro"/>
</dbReference>
<dbReference type="Gene3D" id="3.30.565.10">
    <property type="entry name" value="Histidine kinase-like ATPase, C-terminal domain"/>
    <property type="match status" value="1"/>
</dbReference>
<proteinExistence type="predicted"/>
<dbReference type="SMART" id="SM00091">
    <property type="entry name" value="PAS"/>
    <property type="match status" value="2"/>
</dbReference>
<feature type="domain" description="PAC" evidence="16">
    <location>
        <begin position="277"/>
        <end position="332"/>
    </location>
</feature>
<evidence type="ECO:0000259" key="15">
    <source>
        <dbReference type="PROSITE" id="PS50112"/>
    </source>
</evidence>
<dbReference type="OrthoDB" id="9808408at2"/>
<comment type="caution">
    <text evidence="17">The sequence shown here is derived from an EMBL/GenBank/DDBJ whole genome shotgun (WGS) entry which is preliminary data.</text>
</comment>
<gene>
    <name evidence="17" type="ORF">PI23P_08485</name>
</gene>
<evidence type="ECO:0000256" key="3">
    <source>
        <dbReference type="ARBA" id="ARBA00012438"/>
    </source>
</evidence>
<dbReference type="PRINTS" id="PR00344">
    <property type="entry name" value="BCTRLSENSOR"/>
</dbReference>
<dbReference type="GO" id="GO:0005524">
    <property type="term" value="F:ATP binding"/>
    <property type="evidence" value="ECO:0007669"/>
    <property type="project" value="UniProtKB-KW"/>
</dbReference>
<dbReference type="Gene3D" id="1.10.287.130">
    <property type="match status" value="1"/>
</dbReference>
<dbReference type="Pfam" id="PF02518">
    <property type="entry name" value="HATPase_c"/>
    <property type="match status" value="1"/>
</dbReference>
<keyword evidence="5" id="KW-0808">Transferase</keyword>
<evidence type="ECO:0000256" key="5">
    <source>
        <dbReference type="ARBA" id="ARBA00022679"/>
    </source>
</evidence>
<dbReference type="HOGENOM" id="CLU_398939_0_0_10"/>
<sequence length="862" mass="97840">MSKNSKETLITKRTALKKTLIQPSDENHYEALYDSMSEMVEVIELIYDEKQQPVDFYIRNVNISFAKLLNKTKEELIDKKITAVVGIIEDYWLSSFASVDKTGKPLSFKSYGAEFDKYYFVSAWKIREGRVGISLTCITANEKAEIKLKKKIEKEKNARNKSEKQLKKKSLELQNSLDALHSLNIKLAFQNQEKDERAAELANIKIELEEQIICLNEAAIVSETDAEGNLIFVNDNFCKMFGYQRKELIGKSHAVVKSGKHPSNFLKNIWSTINIGKVWKGEIINKAKGSTDFIWLDMTITPFTDIHGKIVKYVGIQFDITAQVKQRQALLKQAEKLASVNLKLASQNKEKDKRVKELAKAMYDLSYQNEEKDKRSKELILAKEEKEKRARELAIANIELAFQNKEKEQRANELAIANAELAFQNKEKDKRAHELIIAKEEKEKRAKELTIANAELAFQNKEKDKRGNELIIANKEKDKRVEELAIAKELRQFIETSSTPIFGIDKTGLINEWNQASERVTGYQKEEVLGINWLIFTPKKSEKGARQVLYMVLKGKQTANFEFAIVAKDNKEVILLVNSSTRRDIHGNVTGVLAVGQDITELVGYRNELEIKVKERTLKLNQALEKQKELNELKSKFVSTASHEFRTPLTAINFAAGSIKKYWGKMEPGIVEQKLYKIENQVLHMTRLLDDVLIVGQAGAGKLKNHPSNVHLGDFMKEIIEEVSISQEQSHQIALIDPNNLKENIIFIDKKLGRNVFTNLISNAVKYSGNSKKITVEFSSEKNNIIISVTDFGIGISKRELKTIFHPFSRGQNVDLIQGTGLGLSIAKEAIEIMNGEIIIKSAIGKGTTFTAKLPKLNNNDV</sequence>
<dbReference type="SUPFAM" id="SSF55785">
    <property type="entry name" value="PYP-like sensor domain (PAS domain)"/>
    <property type="match status" value="2"/>
</dbReference>
<dbReference type="SUPFAM" id="SSF55874">
    <property type="entry name" value="ATPase domain of HSP90 chaperone/DNA topoisomerase II/histidine kinase"/>
    <property type="match status" value="1"/>
</dbReference>
<dbReference type="InterPro" id="IPR003661">
    <property type="entry name" value="HisK_dim/P_dom"/>
</dbReference>
<dbReference type="PROSITE" id="PS50109">
    <property type="entry name" value="HIS_KIN"/>
    <property type="match status" value="1"/>
</dbReference>
<dbReference type="PROSITE" id="PS50112">
    <property type="entry name" value="PAS"/>
    <property type="match status" value="2"/>
</dbReference>
<evidence type="ECO:0000256" key="4">
    <source>
        <dbReference type="ARBA" id="ARBA00022553"/>
    </source>
</evidence>
<evidence type="ECO:0000256" key="6">
    <source>
        <dbReference type="ARBA" id="ARBA00022692"/>
    </source>
</evidence>
<dbReference type="RefSeq" id="WP_004570317.1">
    <property type="nucleotide sequence ID" value="NZ_CH724148.1"/>
</dbReference>
<evidence type="ECO:0000256" key="9">
    <source>
        <dbReference type="ARBA" id="ARBA00022840"/>
    </source>
</evidence>
<dbReference type="InterPro" id="IPR000700">
    <property type="entry name" value="PAS-assoc_C"/>
</dbReference>
<dbReference type="InterPro" id="IPR000014">
    <property type="entry name" value="PAS"/>
</dbReference>
<dbReference type="InterPro" id="IPR050351">
    <property type="entry name" value="BphY/WalK/GraS-like"/>
</dbReference>
<evidence type="ECO:0000259" key="16">
    <source>
        <dbReference type="PROSITE" id="PS50113"/>
    </source>
</evidence>
<feature type="domain" description="Histidine kinase" evidence="14">
    <location>
        <begin position="640"/>
        <end position="858"/>
    </location>
</feature>
<dbReference type="PROSITE" id="PS50113">
    <property type="entry name" value="PAC"/>
    <property type="match status" value="2"/>
</dbReference>
<keyword evidence="4" id="KW-0597">Phosphoprotein</keyword>
<dbReference type="InterPro" id="IPR001610">
    <property type="entry name" value="PAC"/>
</dbReference>
<organism evidence="17 18">
    <name type="scientific">Polaribacter irgensii 23-P</name>
    <dbReference type="NCBI Taxonomy" id="313594"/>
    <lineage>
        <taxon>Bacteria</taxon>
        <taxon>Pseudomonadati</taxon>
        <taxon>Bacteroidota</taxon>
        <taxon>Flavobacteriia</taxon>
        <taxon>Flavobacteriales</taxon>
        <taxon>Flavobacteriaceae</taxon>
    </lineage>
</organism>
<evidence type="ECO:0000256" key="1">
    <source>
        <dbReference type="ARBA" id="ARBA00000085"/>
    </source>
</evidence>
<comment type="subcellular location">
    <subcellularLocation>
        <location evidence="2">Membrane</location>
        <topology evidence="2">Multi-pass membrane protein</topology>
    </subcellularLocation>
</comment>
<keyword evidence="7" id="KW-0547">Nucleotide-binding</keyword>
<evidence type="ECO:0000259" key="14">
    <source>
        <dbReference type="PROSITE" id="PS50109"/>
    </source>
</evidence>
<dbReference type="EMBL" id="AAOG01000002">
    <property type="protein sequence ID" value="EAR12649.1"/>
    <property type="molecule type" value="Genomic_DNA"/>
</dbReference>
<evidence type="ECO:0000256" key="7">
    <source>
        <dbReference type="ARBA" id="ARBA00022741"/>
    </source>
</evidence>
<evidence type="ECO:0000256" key="8">
    <source>
        <dbReference type="ARBA" id="ARBA00022777"/>
    </source>
</evidence>
<dbReference type="SMART" id="SM00086">
    <property type="entry name" value="PAC"/>
    <property type="match status" value="2"/>
</dbReference>
<keyword evidence="9" id="KW-0067">ATP-binding</keyword>
<dbReference type="PANTHER" id="PTHR42878">
    <property type="entry name" value="TWO-COMPONENT HISTIDINE KINASE"/>
    <property type="match status" value="1"/>
</dbReference>
<evidence type="ECO:0000313" key="17">
    <source>
        <dbReference type="EMBL" id="EAR12649.1"/>
    </source>
</evidence>
<keyword evidence="8 17" id="KW-0418">Kinase</keyword>
<feature type="domain" description="PAC" evidence="16">
    <location>
        <begin position="559"/>
        <end position="611"/>
    </location>
</feature>
<dbReference type="AlphaFoldDB" id="A4BZQ6"/>
<name>A4BZQ6_9FLAO</name>
<evidence type="ECO:0000256" key="13">
    <source>
        <dbReference type="SAM" id="Coils"/>
    </source>
</evidence>
<dbReference type="eggNOG" id="COG3829">
    <property type="taxonomic scope" value="Bacteria"/>
</dbReference>
<dbReference type="SUPFAM" id="SSF47384">
    <property type="entry name" value="Homodimeric domain of signal transducing histidine kinase"/>
    <property type="match status" value="1"/>
</dbReference>
<dbReference type="GO" id="GO:0007234">
    <property type="term" value="P:osmosensory signaling via phosphorelay pathway"/>
    <property type="evidence" value="ECO:0007669"/>
    <property type="project" value="TreeGrafter"/>
</dbReference>
<dbReference type="STRING" id="313594.PI23P_08485"/>
<dbReference type="SMART" id="SM00387">
    <property type="entry name" value="HATPase_c"/>
    <property type="match status" value="1"/>
</dbReference>
<keyword evidence="18" id="KW-1185">Reference proteome</keyword>
<dbReference type="GO" id="GO:0000155">
    <property type="term" value="F:phosphorelay sensor kinase activity"/>
    <property type="evidence" value="ECO:0007669"/>
    <property type="project" value="InterPro"/>
</dbReference>
<feature type="domain" description="PAS" evidence="15">
    <location>
        <begin position="486"/>
        <end position="556"/>
    </location>
</feature>
<dbReference type="Pfam" id="PF13426">
    <property type="entry name" value="PAS_9"/>
    <property type="match status" value="1"/>
</dbReference>
<evidence type="ECO:0000313" key="18">
    <source>
        <dbReference type="Proteomes" id="UP000003053"/>
    </source>
</evidence>
<dbReference type="CDD" id="cd00082">
    <property type="entry name" value="HisKA"/>
    <property type="match status" value="1"/>
</dbReference>
<accession>A4BZQ6</accession>
<dbReference type="SMART" id="SM00388">
    <property type="entry name" value="HisKA"/>
    <property type="match status" value="1"/>
</dbReference>
<evidence type="ECO:0000256" key="10">
    <source>
        <dbReference type="ARBA" id="ARBA00022989"/>
    </source>
</evidence>
<dbReference type="NCBIfam" id="TIGR00229">
    <property type="entry name" value="sensory_box"/>
    <property type="match status" value="2"/>
</dbReference>
<protein>
    <recommendedName>
        <fullName evidence="3">histidine kinase</fullName>
        <ecNumber evidence="3">2.7.13.3</ecNumber>
    </recommendedName>
</protein>
<dbReference type="FunFam" id="3.30.565.10:FF:000006">
    <property type="entry name" value="Sensor histidine kinase WalK"/>
    <property type="match status" value="1"/>
</dbReference>